<dbReference type="SMR" id="B4KLI8"/>
<dbReference type="SMART" id="SM00235">
    <property type="entry name" value="ZnMc"/>
    <property type="match status" value="1"/>
</dbReference>
<keyword evidence="8 10" id="KW-1015">Disulfide bond</keyword>
<keyword evidence="7" id="KW-0865">Zymogen</keyword>
<dbReference type="InterPro" id="IPR034035">
    <property type="entry name" value="Astacin-like_dom"/>
</dbReference>
<dbReference type="OMA" id="IENMWSF"/>
<gene>
    <name evidence="13" type="primary">Dmoj\GI22574</name>
    <name evidence="13" type="ORF">Dmoj_GI22574</name>
</gene>
<reference evidence="13 14" key="1">
    <citation type="journal article" date="2007" name="Nature">
        <title>Evolution of genes and genomes on the Drosophila phylogeny.</title>
        <authorList>
            <consortium name="Drosophila 12 Genomes Consortium"/>
            <person name="Clark A.G."/>
            <person name="Eisen M.B."/>
            <person name="Smith D.R."/>
            <person name="Bergman C.M."/>
            <person name="Oliver B."/>
            <person name="Markow T.A."/>
            <person name="Kaufman T.C."/>
            <person name="Kellis M."/>
            <person name="Gelbart W."/>
            <person name="Iyer V.N."/>
            <person name="Pollard D.A."/>
            <person name="Sackton T.B."/>
            <person name="Larracuente A.M."/>
            <person name="Singh N.D."/>
            <person name="Abad J.P."/>
            <person name="Abt D.N."/>
            <person name="Adryan B."/>
            <person name="Aguade M."/>
            <person name="Akashi H."/>
            <person name="Anderson W.W."/>
            <person name="Aquadro C.F."/>
            <person name="Ardell D.H."/>
            <person name="Arguello R."/>
            <person name="Artieri C.G."/>
            <person name="Barbash D.A."/>
            <person name="Barker D."/>
            <person name="Barsanti P."/>
            <person name="Batterham P."/>
            <person name="Batzoglou S."/>
            <person name="Begun D."/>
            <person name="Bhutkar A."/>
            <person name="Blanco E."/>
            <person name="Bosak S.A."/>
            <person name="Bradley R.K."/>
            <person name="Brand A.D."/>
            <person name="Brent M.R."/>
            <person name="Brooks A.N."/>
            <person name="Brown R.H."/>
            <person name="Butlin R.K."/>
            <person name="Caggese C."/>
            <person name="Calvi B.R."/>
            <person name="Bernardo de Carvalho A."/>
            <person name="Caspi A."/>
            <person name="Castrezana S."/>
            <person name="Celniker S.E."/>
            <person name="Chang J.L."/>
            <person name="Chapple C."/>
            <person name="Chatterji S."/>
            <person name="Chinwalla A."/>
            <person name="Civetta A."/>
            <person name="Clifton S.W."/>
            <person name="Comeron J.M."/>
            <person name="Costello J.C."/>
            <person name="Coyne J.A."/>
            <person name="Daub J."/>
            <person name="David R.G."/>
            <person name="Delcher A.L."/>
            <person name="Delehaunty K."/>
            <person name="Do C.B."/>
            <person name="Ebling H."/>
            <person name="Edwards K."/>
            <person name="Eickbush T."/>
            <person name="Evans J.D."/>
            <person name="Filipski A."/>
            <person name="Findeiss S."/>
            <person name="Freyhult E."/>
            <person name="Fulton L."/>
            <person name="Fulton R."/>
            <person name="Garcia A.C."/>
            <person name="Gardiner A."/>
            <person name="Garfield D.A."/>
            <person name="Garvin B.E."/>
            <person name="Gibson G."/>
            <person name="Gilbert D."/>
            <person name="Gnerre S."/>
            <person name="Godfrey J."/>
            <person name="Good R."/>
            <person name="Gotea V."/>
            <person name="Gravely B."/>
            <person name="Greenberg A.J."/>
            <person name="Griffiths-Jones S."/>
            <person name="Gross S."/>
            <person name="Guigo R."/>
            <person name="Gustafson E.A."/>
            <person name="Haerty W."/>
            <person name="Hahn M.W."/>
            <person name="Halligan D.L."/>
            <person name="Halpern A.L."/>
            <person name="Halter G.M."/>
            <person name="Han M.V."/>
            <person name="Heger A."/>
            <person name="Hillier L."/>
            <person name="Hinrichs A.S."/>
            <person name="Holmes I."/>
            <person name="Hoskins R.A."/>
            <person name="Hubisz M.J."/>
            <person name="Hultmark D."/>
            <person name="Huntley M.A."/>
            <person name="Jaffe D.B."/>
            <person name="Jagadeeshan S."/>
            <person name="Jeck W.R."/>
            <person name="Johnson J."/>
            <person name="Jones C.D."/>
            <person name="Jordan W.C."/>
            <person name="Karpen G.H."/>
            <person name="Kataoka E."/>
            <person name="Keightley P.D."/>
            <person name="Kheradpour P."/>
            <person name="Kirkness E.F."/>
            <person name="Koerich L.B."/>
            <person name="Kristiansen K."/>
            <person name="Kudrna D."/>
            <person name="Kulathinal R.J."/>
            <person name="Kumar S."/>
            <person name="Kwok R."/>
            <person name="Lander E."/>
            <person name="Langley C.H."/>
            <person name="Lapoint R."/>
            <person name="Lazzaro B.P."/>
            <person name="Lee S.J."/>
            <person name="Levesque L."/>
            <person name="Li R."/>
            <person name="Lin C.F."/>
            <person name="Lin M.F."/>
            <person name="Lindblad-Toh K."/>
            <person name="Llopart A."/>
            <person name="Long M."/>
            <person name="Low L."/>
            <person name="Lozovsky E."/>
            <person name="Lu J."/>
            <person name="Luo M."/>
            <person name="Machado C.A."/>
            <person name="Makalowski W."/>
            <person name="Marzo M."/>
            <person name="Matsuda M."/>
            <person name="Matzkin L."/>
            <person name="McAllister B."/>
            <person name="McBride C.S."/>
            <person name="McKernan B."/>
            <person name="McKernan K."/>
            <person name="Mendez-Lago M."/>
            <person name="Minx P."/>
            <person name="Mollenhauer M.U."/>
            <person name="Montooth K."/>
            <person name="Mount S.M."/>
            <person name="Mu X."/>
            <person name="Myers E."/>
            <person name="Negre B."/>
            <person name="Newfeld S."/>
            <person name="Nielsen R."/>
            <person name="Noor M.A."/>
            <person name="O'Grady P."/>
            <person name="Pachter L."/>
            <person name="Papaceit M."/>
            <person name="Parisi M.J."/>
            <person name="Parisi M."/>
            <person name="Parts L."/>
            <person name="Pedersen J.S."/>
            <person name="Pesole G."/>
            <person name="Phillippy A.M."/>
            <person name="Ponting C.P."/>
            <person name="Pop M."/>
            <person name="Porcelli D."/>
            <person name="Powell J.R."/>
            <person name="Prohaska S."/>
            <person name="Pruitt K."/>
            <person name="Puig M."/>
            <person name="Quesneville H."/>
            <person name="Ram K.R."/>
            <person name="Rand D."/>
            <person name="Rasmussen M.D."/>
            <person name="Reed L.K."/>
            <person name="Reenan R."/>
            <person name="Reily A."/>
            <person name="Remington K.A."/>
            <person name="Rieger T.T."/>
            <person name="Ritchie M.G."/>
            <person name="Robin C."/>
            <person name="Rogers Y.H."/>
            <person name="Rohde C."/>
            <person name="Rozas J."/>
            <person name="Rubenfield M.J."/>
            <person name="Ruiz A."/>
            <person name="Russo S."/>
            <person name="Salzberg S.L."/>
            <person name="Sanchez-Gracia A."/>
            <person name="Saranga D.J."/>
            <person name="Sato H."/>
            <person name="Schaeffer S.W."/>
            <person name="Schatz M.C."/>
            <person name="Schlenke T."/>
            <person name="Schwartz R."/>
            <person name="Segarra C."/>
            <person name="Singh R.S."/>
            <person name="Sirot L."/>
            <person name="Sirota M."/>
            <person name="Sisneros N.B."/>
            <person name="Smith C.D."/>
            <person name="Smith T.F."/>
            <person name="Spieth J."/>
            <person name="Stage D.E."/>
            <person name="Stark A."/>
            <person name="Stephan W."/>
            <person name="Strausberg R.L."/>
            <person name="Strempel S."/>
            <person name="Sturgill D."/>
            <person name="Sutton G."/>
            <person name="Sutton G.G."/>
            <person name="Tao W."/>
            <person name="Teichmann S."/>
            <person name="Tobari Y.N."/>
            <person name="Tomimura Y."/>
            <person name="Tsolas J.M."/>
            <person name="Valente V.L."/>
            <person name="Venter E."/>
            <person name="Venter J.C."/>
            <person name="Vicario S."/>
            <person name="Vieira F.G."/>
            <person name="Vilella A.J."/>
            <person name="Villasante A."/>
            <person name="Walenz B."/>
            <person name="Wang J."/>
            <person name="Wasserman M."/>
            <person name="Watts T."/>
            <person name="Wilson D."/>
            <person name="Wilson R.K."/>
            <person name="Wing R.A."/>
            <person name="Wolfner M.F."/>
            <person name="Wong A."/>
            <person name="Wong G.K."/>
            <person name="Wu C.I."/>
            <person name="Wu G."/>
            <person name="Yamamoto D."/>
            <person name="Yang H.P."/>
            <person name="Yang S.P."/>
            <person name="Yorke J.A."/>
            <person name="Yoshida K."/>
            <person name="Zdobnov E."/>
            <person name="Zhang P."/>
            <person name="Zhang Y."/>
            <person name="Zimin A.V."/>
            <person name="Baldwin J."/>
            <person name="Abdouelleil A."/>
            <person name="Abdulkadir J."/>
            <person name="Abebe A."/>
            <person name="Abera B."/>
            <person name="Abreu J."/>
            <person name="Acer S.C."/>
            <person name="Aftuck L."/>
            <person name="Alexander A."/>
            <person name="An P."/>
            <person name="Anderson E."/>
            <person name="Anderson S."/>
            <person name="Arachi H."/>
            <person name="Azer M."/>
            <person name="Bachantsang P."/>
            <person name="Barry A."/>
            <person name="Bayul T."/>
            <person name="Berlin A."/>
            <person name="Bessette D."/>
            <person name="Bloom T."/>
            <person name="Blye J."/>
            <person name="Boguslavskiy L."/>
            <person name="Bonnet C."/>
            <person name="Boukhgalter B."/>
            <person name="Bourzgui I."/>
            <person name="Brown A."/>
            <person name="Cahill P."/>
            <person name="Channer S."/>
            <person name="Cheshatsang Y."/>
            <person name="Chuda L."/>
            <person name="Citroen M."/>
            <person name="Collymore A."/>
            <person name="Cooke P."/>
            <person name="Costello M."/>
            <person name="D'Aco K."/>
            <person name="Daza R."/>
            <person name="De Haan G."/>
            <person name="DeGray S."/>
            <person name="DeMaso C."/>
            <person name="Dhargay N."/>
            <person name="Dooley K."/>
            <person name="Dooley E."/>
            <person name="Doricent M."/>
            <person name="Dorje P."/>
            <person name="Dorjee K."/>
            <person name="Dupes A."/>
            <person name="Elong R."/>
            <person name="Falk J."/>
            <person name="Farina A."/>
            <person name="Faro S."/>
            <person name="Ferguson D."/>
            <person name="Fisher S."/>
            <person name="Foley C.D."/>
            <person name="Franke A."/>
            <person name="Friedrich D."/>
            <person name="Gadbois L."/>
            <person name="Gearin G."/>
            <person name="Gearin C.R."/>
            <person name="Giannoukos G."/>
            <person name="Goode T."/>
            <person name="Graham J."/>
            <person name="Grandbois E."/>
            <person name="Grewal S."/>
            <person name="Gyaltsen K."/>
            <person name="Hafez N."/>
            <person name="Hagos B."/>
            <person name="Hall J."/>
            <person name="Henson C."/>
            <person name="Hollinger A."/>
            <person name="Honan T."/>
            <person name="Huard M.D."/>
            <person name="Hughes L."/>
            <person name="Hurhula B."/>
            <person name="Husby M.E."/>
            <person name="Kamat A."/>
            <person name="Kanga B."/>
            <person name="Kashin S."/>
            <person name="Khazanovich D."/>
            <person name="Kisner P."/>
            <person name="Lance K."/>
            <person name="Lara M."/>
            <person name="Lee W."/>
            <person name="Lennon N."/>
            <person name="Letendre F."/>
            <person name="LeVine R."/>
            <person name="Lipovsky A."/>
            <person name="Liu X."/>
            <person name="Liu J."/>
            <person name="Liu S."/>
            <person name="Lokyitsang T."/>
            <person name="Lokyitsang Y."/>
            <person name="Lubonja R."/>
            <person name="Lui A."/>
            <person name="MacDonald P."/>
            <person name="Magnisalis V."/>
            <person name="Maru K."/>
            <person name="Matthews C."/>
            <person name="McCusker W."/>
            <person name="McDonough S."/>
            <person name="Mehta T."/>
            <person name="Meldrim J."/>
            <person name="Meneus L."/>
            <person name="Mihai O."/>
            <person name="Mihalev A."/>
            <person name="Mihova T."/>
            <person name="Mittelman R."/>
            <person name="Mlenga V."/>
            <person name="Montmayeur A."/>
            <person name="Mulrain L."/>
            <person name="Navidi A."/>
            <person name="Naylor J."/>
            <person name="Negash T."/>
            <person name="Nguyen T."/>
            <person name="Nguyen N."/>
            <person name="Nicol R."/>
            <person name="Norbu C."/>
            <person name="Norbu N."/>
            <person name="Novod N."/>
            <person name="O'Neill B."/>
            <person name="Osman S."/>
            <person name="Markiewicz E."/>
            <person name="Oyono O.L."/>
            <person name="Patti C."/>
            <person name="Phunkhang P."/>
            <person name="Pierre F."/>
            <person name="Priest M."/>
            <person name="Raghuraman S."/>
            <person name="Rege F."/>
            <person name="Reyes R."/>
            <person name="Rise C."/>
            <person name="Rogov P."/>
            <person name="Ross K."/>
            <person name="Ryan E."/>
            <person name="Settipalli S."/>
            <person name="Shea T."/>
            <person name="Sherpa N."/>
            <person name="Shi L."/>
            <person name="Shih D."/>
            <person name="Sparrow T."/>
            <person name="Spaulding J."/>
            <person name="Stalker J."/>
            <person name="Stange-Thomann N."/>
            <person name="Stavropoulos S."/>
            <person name="Stone C."/>
            <person name="Strader C."/>
            <person name="Tesfaye S."/>
            <person name="Thomson T."/>
            <person name="Thoulutsang Y."/>
            <person name="Thoulutsang D."/>
            <person name="Topham K."/>
            <person name="Topping I."/>
            <person name="Tsamla T."/>
            <person name="Vassiliev H."/>
            <person name="Vo A."/>
            <person name="Wangchuk T."/>
            <person name="Wangdi T."/>
            <person name="Weiand M."/>
            <person name="Wilkinson J."/>
            <person name="Wilson A."/>
            <person name="Yadav S."/>
            <person name="Young G."/>
            <person name="Yu Q."/>
            <person name="Zembek L."/>
            <person name="Zhong D."/>
            <person name="Zimmer A."/>
            <person name="Zwirko Z."/>
            <person name="Jaffe D.B."/>
            <person name="Alvarez P."/>
            <person name="Brockman W."/>
            <person name="Butler J."/>
            <person name="Chin C."/>
            <person name="Gnerre S."/>
            <person name="Grabherr M."/>
            <person name="Kleber M."/>
            <person name="Mauceli E."/>
            <person name="MacCallum I."/>
        </authorList>
    </citation>
    <scope>NUCLEOTIDE SEQUENCE [LARGE SCALE GENOMIC DNA]</scope>
    <source>
        <strain evidence="14">Tucson 15081-1352.22</strain>
    </source>
</reference>
<evidence type="ECO:0000313" key="13">
    <source>
        <dbReference type="EMBL" id="EDW12869.1"/>
    </source>
</evidence>
<dbReference type="AlphaFoldDB" id="B4KLI8"/>
<dbReference type="PANTHER" id="PTHR10127:SF814">
    <property type="entry name" value="MEPRIN A SUBUNIT BETA"/>
    <property type="match status" value="1"/>
</dbReference>
<evidence type="ECO:0000256" key="4">
    <source>
        <dbReference type="ARBA" id="ARBA00022801"/>
    </source>
</evidence>
<evidence type="ECO:0000313" key="14">
    <source>
        <dbReference type="Proteomes" id="UP000009192"/>
    </source>
</evidence>
<dbReference type="SUPFAM" id="SSF55486">
    <property type="entry name" value="Metalloproteases ('zincins'), catalytic domain"/>
    <property type="match status" value="1"/>
</dbReference>
<evidence type="ECO:0000256" key="3">
    <source>
        <dbReference type="ARBA" id="ARBA00022729"/>
    </source>
</evidence>
<dbReference type="eggNOG" id="KOG3714">
    <property type="taxonomic scope" value="Eukaryota"/>
</dbReference>
<feature type="active site" evidence="10">
    <location>
        <position position="156"/>
    </location>
</feature>
<feature type="disulfide bond" evidence="10">
    <location>
        <begin position="125"/>
        <end position="147"/>
    </location>
</feature>
<feature type="signal peptide" evidence="11">
    <location>
        <begin position="1"/>
        <end position="32"/>
    </location>
</feature>
<keyword evidence="2 10" id="KW-0479">Metal-binding</keyword>
<feature type="domain" description="Peptidase M12A" evidence="12">
    <location>
        <begin position="60"/>
        <end position="259"/>
    </location>
</feature>
<dbReference type="GO" id="GO:0004222">
    <property type="term" value="F:metalloendopeptidase activity"/>
    <property type="evidence" value="ECO:0007669"/>
    <property type="project" value="UniProtKB-UniRule"/>
</dbReference>
<dbReference type="KEGG" id="dmo:Dmoj_GI22574"/>
<dbReference type="OrthoDB" id="291007at2759"/>
<dbReference type="InterPro" id="IPR001506">
    <property type="entry name" value="Peptidase_M12A"/>
</dbReference>
<keyword evidence="9" id="KW-0325">Glycoprotein</keyword>
<evidence type="ECO:0000256" key="2">
    <source>
        <dbReference type="ARBA" id="ARBA00022723"/>
    </source>
</evidence>
<sequence>MPQQSLPMHPIENMWSFPKICLVLALMKGCSAAPAVPDETDPELIGGYFEGDMILNEGRNGLIDETFRWPNGIVYYYINSDFDPEQRNAILRGIQTLEANSCLIFKEASPDQPYYVNVTSDGVGCNSAVGFQNSVQRLNLQKSKPRCFRLGTVMHEFLHALGFYHQQSTWNRDEYIRINFENIEEGMEYNFDKYNKTEVDNFGEGYDYGSIMHYNSMGFSKNGKPTIVPLIAGYEKLIGNRLELSWADIRKLNAMYKCHRKV</sequence>
<evidence type="ECO:0000256" key="9">
    <source>
        <dbReference type="ARBA" id="ARBA00023180"/>
    </source>
</evidence>
<evidence type="ECO:0000256" key="10">
    <source>
        <dbReference type="PROSITE-ProRule" id="PRU01211"/>
    </source>
</evidence>
<dbReference type="PROSITE" id="PS51864">
    <property type="entry name" value="ASTACIN"/>
    <property type="match status" value="1"/>
</dbReference>
<dbReference type="InParanoid" id="B4KLI8"/>
<comment type="cofactor">
    <cofactor evidence="10 11">
        <name>Zn(2+)</name>
        <dbReference type="ChEBI" id="CHEBI:29105"/>
    </cofactor>
    <text evidence="10 11">Binds 1 zinc ion per subunit.</text>
</comment>
<feature type="binding site" evidence="10">
    <location>
        <position position="165"/>
    </location>
    <ligand>
        <name>Zn(2+)</name>
        <dbReference type="ChEBI" id="CHEBI:29105"/>
        <note>catalytic</note>
    </ligand>
</feature>
<dbReference type="GO" id="GO:0006508">
    <property type="term" value="P:proteolysis"/>
    <property type="evidence" value="ECO:0007669"/>
    <property type="project" value="UniProtKB-KW"/>
</dbReference>
<evidence type="ECO:0000256" key="1">
    <source>
        <dbReference type="ARBA" id="ARBA00022670"/>
    </source>
</evidence>
<dbReference type="MEROPS" id="M12.A09"/>
<keyword evidence="4 10" id="KW-0378">Hydrolase</keyword>
<evidence type="ECO:0000256" key="7">
    <source>
        <dbReference type="ARBA" id="ARBA00023145"/>
    </source>
</evidence>
<protein>
    <recommendedName>
        <fullName evidence="11">Metalloendopeptidase</fullName>
        <ecNumber evidence="11">3.4.24.-</ecNumber>
    </recommendedName>
</protein>
<evidence type="ECO:0000259" key="12">
    <source>
        <dbReference type="PROSITE" id="PS51864"/>
    </source>
</evidence>
<dbReference type="GO" id="GO:0008270">
    <property type="term" value="F:zinc ion binding"/>
    <property type="evidence" value="ECO:0007669"/>
    <property type="project" value="UniProtKB-UniRule"/>
</dbReference>
<dbReference type="Pfam" id="PF01400">
    <property type="entry name" value="Astacin"/>
    <property type="match status" value="1"/>
</dbReference>
<keyword evidence="1 10" id="KW-0645">Protease</keyword>
<dbReference type="PRINTS" id="PR00480">
    <property type="entry name" value="ASTACIN"/>
</dbReference>
<feature type="binding site" evidence="10">
    <location>
        <position position="155"/>
    </location>
    <ligand>
        <name>Zn(2+)</name>
        <dbReference type="ChEBI" id="CHEBI:29105"/>
        <note>catalytic</note>
    </ligand>
</feature>
<dbReference type="PANTHER" id="PTHR10127">
    <property type="entry name" value="DISCOIDIN, CUB, EGF, LAMININ , AND ZINC METALLOPROTEASE DOMAIN CONTAINING"/>
    <property type="match status" value="1"/>
</dbReference>
<keyword evidence="6 10" id="KW-0482">Metalloprotease</keyword>
<evidence type="ECO:0000256" key="11">
    <source>
        <dbReference type="RuleBase" id="RU361183"/>
    </source>
</evidence>
<keyword evidence="3 11" id="KW-0732">Signal</keyword>
<keyword evidence="14" id="KW-1185">Reference proteome</keyword>
<evidence type="ECO:0000256" key="8">
    <source>
        <dbReference type="ARBA" id="ARBA00023157"/>
    </source>
</evidence>
<evidence type="ECO:0000256" key="6">
    <source>
        <dbReference type="ARBA" id="ARBA00023049"/>
    </source>
</evidence>
<evidence type="ECO:0000256" key="5">
    <source>
        <dbReference type="ARBA" id="ARBA00022833"/>
    </source>
</evidence>
<organism evidence="13 14">
    <name type="scientific">Drosophila mojavensis</name>
    <name type="common">Fruit fly</name>
    <dbReference type="NCBI Taxonomy" id="7230"/>
    <lineage>
        <taxon>Eukaryota</taxon>
        <taxon>Metazoa</taxon>
        <taxon>Ecdysozoa</taxon>
        <taxon>Arthropoda</taxon>
        <taxon>Hexapoda</taxon>
        <taxon>Insecta</taxon>
        <taxon>Pterygota</taxon>
        <taxon>Neoptera</taxon>
        <taxon>Endopterygota</taxon>
        <taxon>Diptera</taxon>
        <taxon>Brachycera</taxon>
        <taxon>Muscomorpha</taxon>
        <taxon>Ephydroidea</taxon>
        <taxon>Drosophilidae</taxon>
        <taxon>Drosophila</taxon>
    </lineage>
</organism>
<dbReference type="Proteomes" id="UP000009192">
    <property type="component" value="Unassembled WGS sequence"/>
</dbReference>
<dbReference type="EC" id="3.4.24.-" evidence="11"/>
<dbReference type="CDD" id="cd04280">
    <property type="entry name" value="ZnMc_astacin_like"/>
    <property type="match status" value="1"/>
</dbReference>
<dbReference type="HOGENOM" id="CLU_017286_2_3_1"/>
<dbReference type="EMBL" id="CH933807">
    <property type="protein sequence ID" value="EDW12869.1"/>
    <property type="molecule type" value="Genomic_DNA"/>
</dbReference>
<proteinExistence type="predicted"/>
<dbReference type="FunFam" id="3.40.390.10:FF:000015">
    <property type="entry name" value="Meprin A subunit"/>
    <property type="match status" value="1"/>
</dbReference>
<comment type="caution">
    <text evidence="10">Lacks conserved residue(s) required for the propagation of feature annotation.</text>
</comment>
<dbReference type="InterPro" id="IPR024079">
    <property type="entry name" value="MetalloPept_cat_dom_sf"/>
</dbReference>
<feature type="binding site" evidence="10">
    <location>
        <position position="159"/>
    </location>
    <ligand>
        <name>Zn(2+)</name>
        <dbReference type="ChEBI" id="CHEBI:29105"/>
        <note>catalytic</note>
    </ligand>
</feature>
<accession>B4KLI8</accession>
<name>B4KLI8_DROMO</name>
<keyword evidence="5 10" id="KW-0862">Zinc</keyword>
<dbReference type="InterPro" id="IPR006026">
    <property type="entry name" value="Peptidase_Metallo"/>
</dbReference>
<dbReference type="PhylomeDB" id="B4KLI8"/>
<dbReference type="Gene3D" id="3.40.390.10">
    <property type="entry name" value="Collagenase (Catalytic Domain)"/>
    <property type="match status" value="1"/>
</dbReference>
<feature type="chain" id="PRO_5005123190" description="Metalloendopeptidase" evidence="11">
    <location>
        <begin position="33"/>
        <end position="262"/>
    </location>
</feature>